<reference evidence="1 2" key="1">
    <citation type="journal article" date="2007" name="Appl. Environ. Microbiol.">
        <title>Genome sequence of the cellulolytic gliding bacterium Cytophaga hutchinsonii.</title>
        <authorList>
            <person name="Xie G."/>
            <person name="Bruce D.C."/>
            <person name="Challacombe J.F."/>
            <person name="Chertkov O."/>
            <person name="Detter J.C."/>
            <person name="Gilna P."/>
            <person name="Han C.S."/>
            <person name="Lucas S."/>
            <person name="Misra M."/>
            <person name="Myers G.L."/>
            <person name="Richardson P."/>
            <person name="Tapia R."/>
            <person name="Thayer N."/>
            <person name="Thompson L.S."/>
            <person name="Brettin T.S."/>
            <person name="Henrissat B."/>
            <person name="Wilson D.B."/>
            <person name="McBride M.J."/>
        </authorList>
    </citation>
    <scope>NUCLEOTIDE SEQUENCE [LARGE SCALE GENOMIC DNA]</scope>
    <source>
        <strain evidence="2">ATCC 33406 / DSM 1761 / CIP 103989 / NBRC 15051 / NCIMB 9469 / D465</strain>
    </source>
</reference>
<evidence type="ECO:0000313" key="1">
    <source>
        <dbReference type="EMBL" id="ABG58394.1"/>
    </source>
</evidence>
<dbReference type="AlphaFoldDB" id="A0A6N4SQ34"/>
<dbReference type="RefSeq" id="WP_011584509.1">
    <property type="nucleotide sequence ID" value="NC_008255.1"/>
</dbReference>
<dbReference type="KEGG" id="chu:CHU_1119"/>
<accession>A0A6N4SQ34</accession>
<dbReference type="Proteomes" id="UP000001822">
    <property type="component" value="Chromosome"/>
</dbReference>
<organism evidence="1 2">
    <name type="scientific">Cytophaga hutchinsonii (strain ATCC 33406 / DSM 1761 / CIP 103989 / NBRC 15051 / NCIMB 9469 / D465)</name>
    <dbReference type="NCBI Taxonomy" id="269798"/>
    <lineage>
        <taxon>Bacteria</taxon>
        <taxon>Pseudomonadati</taxon>
        <taxon>Bacteroidota</taxon>
        <taxon>Cytophagia</taxon>
        <taxon>Cytophagales</taxon>
        <taxon>Cytophagaceae</taxon>
        <taxon>Cytophaga</taxon>
    </lineage>
</organism>
<proteinExistence type="predicted"/>
<evidence type="ECO:0000313" key="2">
    <source>
        <dbReference type="Proteomes" id="UP000001822"/>
    </source>
</evidence>
<sequence length="133" mass="15322">MFFTQAIDITTEVSVEKFNAIAAAVLKQGDRKTYCNRYNNSPHYQMDGFDLYLNPANQFTNWSADKLSAEVSDYNTIVLYDQSAQSVYYDLLLKGDNVFLTCSDQTACLRIKKIFLTTYLPQIERVFQLDNVK</sequence>
<gene>
    <name evidence="1" type="ordered locus">CHU_1119</name>
</gene>
<name>A0A6N4SQ34_CYTH3</name>
<dbReference type="OrthoDB" id="996789at2"/>
<protein>
    <submittedName>
        <fullName evidence="1">Uncharacterized protein</fullName>
    </submittedName>
</protein>
<keyword evidence="2" id="KW-1185">Reference proteome</keyword>
<dbReference type="EMBL" id="CP000383">
    <property type="protein sequence ID" value="ABG58394.1"/>
    <property type="molecule type" value="Genomic_DNA"/>
</dbReference>